<dbReference type="KEGG" id="mym:A176_005785"/>
<dbReference type="STRING" id="1297742.A176_005785"/>
<dbReference type="PATRIC" id="fig|1297742.4.peg.5881"/>
<dbReference type="Proteomes" id="UP000009026">
    <property type="component" value="Chromosome"/>
</dbReference>
<dbReference type="AlphaFoldDB" id="A0A0H4X4V0"/>
<name>A0A0H4X4V0_9BACT</name>
<proteinExistence type="predicted"/>
<gene>
    <name evidence="2" type="ORF">A176_005785</name>
</gene>
<accession>A0A0H4X4V0</accession>
<reference evidence="2 3" key="1">
    <citation type="journal article" date="2016" name="PLoS ONE">
        <title>Complete Genome Sequence and Comparative Genomics of a Novel Myxobacterium Myxococcus hansupus.</title>
        <authorList>
            <person name="Sharma G."/>
            <person name="Narwani T."/>
            <person name="Subramanian S."/>
        </authorList>
    </citation>
    <scope>NUCLEOTIDE SEQUENCE [LARGE SCALE GENOMIC DNA]</scope>
    <source>
        <strain evidence="3">mixupus</strain>
    </source>
</reference>
<feature type="compositionally biased region" description="Basic and acidic residues" evidence="1">
    <location>
        <begin position="1"/>
        <end position="10"/>
    </location>
</feature>
<evidence type="ECO:0000256" key="1">
    <source>
        <dbReference type="SAM" id="MobiDB-lite"/>
    </source>
</evidence>
<organism evidence="2 3">
    <name type="scientific">Pseudomyxococcus hansupus</name>
    <dbReference type="NCBI Taxonomy" id="1297742"/>
    <lineage>
        <taxon>Bacteria</taxon>
        <taxon>Pseudomonadati</taxon>
        <taxon>Myxococcota</taxon>
        <taxon>Myxococcia</taxon>
        <taxon>Myxococcales</taxon>
        <taxon>Cystobacterineae</taxon>
        <taxon>Myxococcaceae</taxon>
        <taxon>Pseudomyxococcus</taxon>
    </lineage>
</organism>
<protein>
    <submittedName>
        <fullName evidence="2">Uncharacterized protein</fullName>
    </submittedName>
</protein>
<sequence>MAPPIRRNEPRPVPPPPAPARPAPPPPPPPPARTEARPAQTDRFEAAAGRVAQVANGVRSVSDGVAATQVRDAFGPRRLGPMTLPGGSGRVVEGANTALSRGAGALSLAANVAQLPGAGYLAARDVREAIRNPNADTIRQAAGSTAGAASTALTATRDGLNLAGNVSNYRAATSAARTAFTAAAPEATRAAATRVATTAANTALEGASRQVVRRAAAEVAERGLEGAARAAGTAARGALAGGGTAVARAAGRFAPGLNVAIAAADTAVAVSTIADPNASTGKKITAGVTALGSIAAATNIPVVSQVGAAVSTVSSFIGSFF</sequence>
<evidence type="ECO:0000313" key="3">
    <source>
        <dbReference type="Proteomes" id="UP000009026"/>
    </source>
</evidence>
<dbReference type="RefSeq" id="WP_002635236.1">
    <property type="nucleotide sequence ID" value="NZ_CP012109.1"/>
</dbReference>
<evidence type="ECO:0000313" key="2">
    <source>
        <dbReference type="EMBL" id="AKQ68873.1"/>
    </source>
</evidence>
<dbReference type="EMBL" id="CP012109">
    <property type="protein sequence ID" value="AKQ68873.1"/>
    <property type="molecule type" value="Genomic_DNA"/>
</dbReference>
<feature type="region of interest" description="Disordered" evidence="1">
    <location>
        <begin position="1"/>
        <end position="40"/>
    </location>
</feature>
<dbReference type="eggNOG" id="ENOG5031DA6">
    <property type="taxonomic scope" value="Bacteria"/>
</dbReference>
<dbReference type="OrthoDB" id="5383178at2"/>
<keyword evidence="3" id="KW-1185">Reference proteome</keyword>
<feature type="compositionally biased region" description="Pro residues" evidence="1">
    <location>
        <begin position="11"/>
        <end position="32"/>
    </location>
</feature>